<reference evidence="2 3" key="1">
    <citation type="journal article" date="2008" name="BMC Genomics">
        <title>Acidithiobacillus ferrooxidans metabolism: from genome sequence to industrial applications.</title>
        <authorList>
            <person name="Valdes J."/>
            <person name="Pedroso I."/>
            <person name="Quatrini R."/>
            <person name="Dodson R.J."/>
            <person name="Tettelin H."/>
            <person name="Blake R.II."/>
            <person name="Eisen J.A."/>
            <person name="Holmes D.S."/>
        </authorList>
    </citation>
    <scope>NUCLEOTIDE SEQUENCE [LARGE SCALE GENOMIC DNA]</scope>
    <source>
        <strain evidence="3">ATCC 23270 / DSM 14882 / CIP 104768 / NCIMB 8455</strain>
    </source>
</reference>
<name>B7J809_ACIF2</name>
<dbReference type="EMBL" id="CP001219">
    <property type="protein sequence ID" value="ACK80378.1"/>
    <property type="molecule type" value="Genomic_DNA"/>
</dbReference>
<accession>B7J809</accession>
<evidence type="ECO:0000313" key="3">
    <source>
        <dbReference type="Proteomes" id="UP000001362"/>
    </source>
</evidence>
<keyword evidence="1" id="KW-0812">Transmembrane</keyword>
<keyword evidence="3" id="KW-1185">Reference proteome</keyword>
<dbReference type="HOGENOM" id="CLU_1248384_0_0_6"/>
<sequence length="221" mass="24743">MPRHVDFRPSGLIELLLLVAIAVLLGFAVVPHIDAYFYRLKAETVVTRYLDAVRAVQRDIRQATAGRVLYFVRTDSHSGLFANHGKLLHHAATYAVGSKYAEPGVIYLSHASFILAPNIRFADHYFQRDPDLMFLYRDWSRVGRPLRWPAMEISGDAAQDAGSFCKGNPVVVTVGMNFDYRSRNRNIRSKVGALLRKNGFKPHNDTVAVAINTQGAVCNVE</sequence>
<proteinExistence type="predicted"/>
<evidence type="ECO:0000313" key="2">
    <source>
        <dbReference type="EMBL" id="ACK80378.1"/>
    </source>
</evidence>
<protein>
    <submittedName>
        <fullName evidence="2">Uncharacterized protein</fullName>
    </submittedName>
</protein>
<keyword evidence="1" id="KW-0472">Membrane</keyword>
<dbReference type="RefSeq" id="WP_012606771.1">
    <property type="nucleotide sequence ID" value="NC_011761.1"/>
</dbReference>
<dbReference type="PaxDb" id="243159-AFE_1062"/>
<evidence type="ECO:0000256" key="1">
    <source>
        <dbReference type="SAM" id="Phobius"/>
    </source>
</evidence>
<dbReference type="KEGG" id="afr:AFE_1062"/>
<organism evidence="2 3">
    <name type="scientific">Acidithiobacillus ferrooxidans (strain ATCC 23270 / DSM 14882 / CIP 104768 / NCIMB 8455)</name>
    <name type="common">Ferrobacillus ferrooxidans (strain ATCC 23270)</name>
    <dbReference type="NCBI Taxonomy" id="243159"/>
    <lineage>
        <taxon>Bacteria</taxon>
        <taxon>Pseudomonadati</taxon>
        <taxon>Pseudomonadota</taxon>
        <taxon>Acidithiobacillia</taxon>
        <taxon>Acidithiobacillales</taxon>
        <taxon>Acidithiobacillaceae</taxon>
        <taxon>Acidithiobacillus</taxon>
    </lineage>
</organism>
<keyword evidence="1" id="KW-1133">Transmembrane helix</keyword>
<feature type="transmembrane region" description="Helical" evidence="1">
    <location>
        <begin position="12"/>
        <end position="33"/>
    </location>
</feature>
<dbReference type="AlphaFoldDB" id="B7J809"/>
<dbReference type="STRING" id="243159.AFE_1062"/>
<dbReference type="Proteomes" id="UP000001362">
    <property type="component" value="Chromosome"/>
</dbReference>
<gene>
    <name evidence="2" type="ordered locus">AFE_1062</name>
</gene>
<dbReference type="GeneID" id="65280358"/>